<keyword evidence="2" id="KW-1185">Reference proteome</keyword>
<name>A0A8S1FCW6_9PELO</name>
<sequence length="121" mass="14257">MPYHLLDGNKEMIVFEDIPQNQIQCFELTNKFDKRMKFLWESSVSKILKVIPNCGELEPGQKKSFELHYFGENCTDMEFEESVIKLWWTPANTRKRAIENTEKEMEILFAVHVAPNAMDIN</sequence>
<evidence type="ECO:0000313" key="1">
    <source>
        <dbReference type="EMBL" id="CAB3411119.1"/>
    </source>
</evidence>
<dbReference type="InterPro" id="IPR008962">
    <property type="entry name" value="PapD-like_sf"/>
</dbReference>
<gene>
    <name evidence="1" type="ORF">CBOVIS_LOCUS12544</name>
</gene>
<dbReference type="SUPFAM" id="SSF49354">
    <property type="entry name" value="PapD-like"/>
    <property type="match status" value="1"/>
</dbReference>
<dbReference type="InterPro" id="IPR013783">
    <property type="entry name" value="Ig-like_fold"/>
</dbReference>
<accession>A0A8S1FCW6</accession>
<protein>
    <recommendedName>
        <fullName evidence="3">Major sperm protein</fullName>
    </recommendedName>
</protein>
<dbReference type="OrthoDB" id="5795339at2759"/>
<reference evidence="1 2" key="1">
    <citation type="submission" date="2020-04" db="EMBL/GenBank/DDBJ databases">
        <authorList>
            <person name="Laetsch R D."/>
            <person name="Stevens L."/>
            <person name="Kumar S."/>
            <person name="Blaxter L. M."/>
        </authorList>
    </citation>
    <scope>NUCLEOTIDE SEQUENCE [LARGE SCALE GENOMIC DNA]</scope>
</reference>
<organism evidence="1 2">
    <name type="scientific">Caenorhabditis bovis</name>
    <dbReference type="NCBI Taxonomy" id="2654633"/>
    <lineage>
        <taxon>Eukaryota</taxon>
        <taxon>Metazoa</taxon>
        <taxon>Ecdysozoa</taxon>
        <taxon>Nematoda</taxon>
        <taxon>Chromadorea</taxon>
        <taxon>Rhabditida</taxon>
        <taxon>Rhabditina</taxon>
        <taxon>Rhabditomorpha</taxon>
        <taxon>Rhabditoidea</taxon>
        <taxon>Rhabditidae</taxon>
        <taxon>Peloderinae</taxon>
        <taxon>Caenorhabditis</taxon>
    </lineage>
</organism>
<dbReference type="EMBL" id="CADEPM010000012">
    <property type="protein sequence ID" value="CAB3411119.1"/>
    <property type="molecule type" value="Genomic_DNA"/>
</dbReference>
<proteinExistence type="predicted"/>
<evidence type="ECO:0008006" key="3">
    <source>
        <dbReference type="Google" id="ProtNLM"/>
    </source>
</evidence>
<dbReference type="AlphaFoldDB" id="A0A8S1FCW6"/>
<evidence type="ECO:0000313" key="2">
    <source>
        <dbReference type="Proteomes" id="UP000494206"/>
    </source>
</evidence>
<dbReference type="Proteomes" id="UP000494206">
    <property type="component" value="Unassembled WGS sequence"/>
</dbReference>
<comment type="caution">
    <text evidence="1">The sequence shown here is derived from an EMBL/GenBank/DDBJ whole genome shotgun (WGS) entry which is preliminary data.</text>
</comment>
<dbReference type="Gene3D" id="2.60.40.10">
    <property type="entry name" value="Immunoglobulins"/>
    <property type="match status" value="1"/>
</dbReference>